<proteinExistence type="predicted"/>
<dbReference type="STRING" id="22663.A0A2I0J8H3"/>
<evidence type="ECO:0000313" key="1">
    <source>
        <dbReference type="EMBL" id="PKI52535.1"/>
    </source>
</evidence>
<sequence length="88" mass="10354">MLEKWESMLTISGEVEVDVHEWFQSLIEEMITRRFLPTGKNIHSWKRERQISKSFTKLIDGRKRKFSDGPKLKADEEECLKDIADSGL</sequence>
<organism evidence="1 2">
    <name type="scientific">Punica granatum</name>
    <name type="common">Pomegranate</name>
    <dbReference type="NCBI Taxonomy" id="22663"/>
    <lineage>
        <taxon>Eukaryota</taxon>
        <taxon>Viridiplantae</taxon>
        <taxon>Streptophyta</taxon>
        <taxon>Embryophyta</taxon>
        <taxon>Tracheophyta</taxon>
        <taxon>Spermatophyta</taxon>
        <taxon>Magnoliopsida</taxon>
        <taxon>eudicotyledons</taxon>
        <taxon>Gunneridae</taxon>
        <taxon>Pentapetalae</taxon>
        <taxon>rosids</taxon>
        <taxon>malvids</taxon>
        <taxon>Myrtales</taxon>
        <taxon>Lythraceae</taxon>
        <taxon>Punica</taxon>
    </lineage>
</organism>
<dbReference type="Proteomes" id="UP000233551">
    <property type="component" value="Unassembled WGS sequence"/>
</dbReference>
<dbReference type="EMBL" id="PGOL01001927">
    <property type="protein sequence ID" value="PKI52535.1"/>
    <property type="molecule type" value="Genomic_DNA"/>
</dbReference>
<protein>
    <submittedName>
        <fullName evidence="1">Uncharacterized protein</fullName>
    </submittedName>
</protein>
<comment type="caution">
    <text evidence="1">The sequence shown here is derived from an EMBL/GenBank/DDBJ whole genome shotgun (WGS) entry which is preliminary data.</text>
</comment>
<dbReference type="AlphaFoldDB" id="A0A2I0J8H3"/>
<reference evidence="1 2" key="1">
    <citation type="submission" date="2017-11" db="EMBL/GenBank/DDBJ databases">
        <title>De-novo sequencing of pomegranate (Punica granatum L.) genome.</title>
        <authorList>
            <person name="Akparov Z."/>
            <person name="Amiraslanov A."/>
            <person name="Hajiyeva S."/>
            <person name="Abbasov M."/>
            <person name="Kaur K."/>
            <person name="Hamwieh A."/>
            <person name="Solovyev V."/>
            <person name="Salamov A."/>
            <person name="Braich B."/>
            <person name="Kosarev P."/>
            <person name="Mahmoud A."/>
            <person name="Hajiyev E."/>
            <person name="Babayeva S."/>
            <person name="Izzatullayeva V."/>
            <person name="Mammadov A."/>
            <person name="Mammadov A."/>
            <person name="Sharifova S."/>
            <person name="Ojaghi J."/>
            <person name="Eynullazada K."/>
            <person name="Bayramov B."/>
            <person name="Abdulazimova A."/>
            <person name="Shahmuradov I."/>
        </authorList>
    </citation>
    <scope>NUCLEOTIDE SEQUENCE [LARGE SCALE GENOMIC DNA]</scope>
    <source>
        <strain evidence="2">cv. AG2017</strain>
        <tissue evidence="1">Leaf</tissue>
    </source>
</reference>
<keyword evidence="2" id="KW-1185">Reference proteome</keyword>
<gene>
    <name evidence="1" type="ORF">CRG98_027107</name>
</gene>
<name>A0A2I0J8H3_PUNGR</name>
<accession>A0A2I0J8H3</accession>
<evidence type="ECO:0000313" key="2">
    <source>
        <dbReference type="Proteomes" id="UP000233551"/>
    </source>
</evidence>